<proteinExistence type="predicted"/>
<organism evidence="1 2">
    <name type="scientific">Amycolatopsis bartoniae</name>
    <dbReference type="NCBI Taxonomy" id="941986"/>
    <lineage>
        <taxon>Bacteria</taxon>
        <taxon>Bacillati</taxon>
        <taxon>Actinomycetota</taxon>
        <taxon>Actinomycetes</taxon>
        <taxon>Pseudonocardiales</taxon>
        <taxon>Pseudonocardiaceae</taxon>
        <taxon>Amycolatopsis</taxon>
    </lineage>
</organism>
<sequence>MSLPPAAPSSAAPAGGPEEAVTQWVTAVLQEDYQKACKLMAASAPPGTDVEKECSSGDARSTLSSMHEAWAKPGIKLPPQGQVEVAKTAPSGDTATVSDDAVSVDGHTLHDLMLIGASGDGVSGVHITLKLERHDGTWAVSGFDLG</sequence>
<gene>
    <name evidence="1" type="ORF">GCM10017566_70720</name>
</gene>
<evidence type="ECO:0000313" key="2">
    <source>
        <dbReference type="Proteomes" id="UP000658656"/>
    </source>
</evidence>
<comment type="caution">
    <text evidence="1">The sequence shown here is derived from an EMBL/GenBank/DDBJ whole genome shotgun (WGS) entry which is preliminary data.</text>
</comment>
<protein>
    <submittedName>
        <fullName evidence="1">Uncharacterized protein</fullName>
    </submittedName>
</protein>
<accession>A0A8H9MFG5</accession>
<dbReference type="Proteomes" id="UP000658656">
    <property type="component" value="Unassembled WGS sequence"/>
</dbReference>
<reference evidence="1" key="2">
    <citation type="submission" date="2020-09" db="EMBL/GenBank/DDBJ databases">
        <authorList>
            <person name="Sun Q."/>
            <person name="Zhou Y."/>
        </authorList>
    </citation>
    <scope>NUCLEOTIDE SEQUENCE</scope>
    <source>
        <strain evidence="1">CGMCC 4.7679</strain>
    </source>
</reference>
<reference evidence="1" key="1">
    <citation type="journal article" date="2014" name="Int. J. Syst. Evol. Microbiol.">
        <title>Complete genome sequence of Corynebacterium casei LMG S-19264T (=DSM 44701T), isolated from a smear-ripened cheese.</title>
        <authorList>
            <consortium name="US DOE Joint Genome Institute (JGI-PGF)"/>
            <person name="Walter F."/>
            <person name="Albersmeier A."/>
            <person name="Kalinowski J."/>
            <person name="Ruckert C."/>
        </authorList>
    </citation>
    <scope>NUCLEOTIDE SEQUENCE</scope>
    <source>
        <strain evidence="1">CGMCC 4.7679</strain>
    </source>
</reference>
<name>A0A8H9MFG5_9PSEU</name>
<dbReference type="EMBL" id="BNAV01000020">
    <property type="protein sequence ID" value="GHF86738.1"/>
    <property type="molecule type" value="Genomic_DNA"/>
</dbReference>
<evidence type="ECO:0000313" key="1">
    <source>
        <dbReference type="EMBL" id="GHF86738.1"/>
    </source>
</evidence>
<dbReference type="AlphaFoldDB" id="A0A8H9MFG5"/>
<keyword evidence="2" id="KW-1185">Reference proteome</keyword>